<keyword evidence="1 3" id="KW-0812">Transmembrane</keyword>
<dbReference type="EMBL" id="CP017479">
    <property type="protein sequence ID" value="AOW10347.1"/>
    <property type="molecule type" value="Genomic_DNA"/>
</dbReference>
<feature type="domain" description="Peptidase M56" evidence="4">
    <location>
        <begin position="151"/>
        <end position="253"/>
    </location>
</feature>
<dbReference type="InterPro" id="IPR052173">
    <property type="entry name" value="Beta-lactam_resp_regulator"/>
</dbReference>
<dbReference type="AlphaFoldDB" id="A0AAC9N6G3"/>
<feature type="compositionally biased region" description="Polar residues" evidence="2">
    <location>
        <begin position="387"/>
        <end position="405"/>
    </location>
</feature>
<dbReference type="Proteomes" id="UP000175968">
    <property type="component" value="Chromosome"/>
</dbReference>
<feature type="transmembrane region" description="Helical" evidence="3">
    <location>
        <begin position="37"/>
        <end position="60"/>
    </location>
</feature>
<dbReference type="KEGG" id="fgl:EM308_13005"/>
<dbReference type="RefSeq" id="WP_051877732.1">
    <property type="nucleotide sequence ID" value="NZ_CP017479.1"/>
</dbReference>
<dbReference type="CDD" id="cd07341">
    <property type="entry name" value="M56_BlaR1_MecR1_like"/>
    <property type="match status" value="1"/>
</dbReference>
<proteinExistence type="inferred from homology"/>
<evidence type="ECO:0000256" key="2">
    <source>
        <dbReference type="SAM" id="MobiDB-lite"/>
    </source>
</evidence>
<gene>
    <name evidence="5" type="ORF">EM308_13005</name>
</gene>
<dbReference type="PROSITE" id="PS52016">
    <property type="entry name" value="TONB_DEPENDENT_REC_3"/>
    <property type="match status" value="1"/>
</dbReference>
<dbReference type="PANTHER" id="PTHR34978:SF3">
    <property type="entry name" value="SLR0241 PROTEIN"/>
    <property type="match status" value="1"/>
</dbReference>
<evidence type="ECO:0000256" key="1">
    <source>
        <dbReference type="PROSITE-ProRule" id="PRU01360"/>
    </source>
</evidence>
<dbReference type="SUPFAM" id="SSF56935">
    <property type="entry name" value="Porins"/>
    <property type="match status" value="1"/>
</dbReference>
<dbReference type="GO" id="GO:0009279">
    <property type="term" value="C:cell outer membrane"/>
    <property type="evidence" value="ECO:0007669"/>
    <property type="project" value="UniProtKB-SubCell"/>
</dbReference>
<organism evidence="5 6">
    <name type="scientific">Flavobacterium gilvum</name>
    <dbReference type="NCBI Taxonomy" id="1492737"/>
    <lineage>
        <taxon>Bacteria</taxon>
        <taxon>Pseudomonadati</taxon>
        <taxon>Bacteroidota</taxon>
        <taxon>Flavobacteriia</taxon>
        <taxon>Flavobacteriales</taxon>
        <taxon>Flavobacteriaceae</taxon>
        <taxon>Flavobacterium</taxon>
    </lineage>
</organism>
<keyword evidence="1" id="KW-0813">Transport</keyword>
<keyword evidence="3" id="KW-1133">Transmembrane helix</keyword>
<feature type="region of interest" description="Disordered" evidence="2">
    <location>
        <begin position="421"/>
        <end position="445"/>
    </location>
</feature>
<dbReference type="InterPro" id="IPR039426">
    <property type="entry name" value="TonB-dep_rcpt-like"/>
</dbReference>
<dbReference type="InterPro" id="IPR037066">
    <property type="entry name" value="Plug_dom_sf"/>
</dbReference>
<dbReference type="PANTHER" id="PTHR34978">
    <property type="entry name" value="POSSIBLE SENSOR-TRANSDUCER PROTEIN BLAR"/>
    <property type="match status" value="1"/>
</dbReference>
<feature type="transmembrane region" description="Helical" evidence="3">
    <location>
        <begin position="86"/>
        <end position="110"/>
    </location>
</feature>
<feature type="transmembrane region" description="Helical" evidence="3">
    <location>
        <begin position="263"/>
        <end position="286"/>
    </location>
</feature>
<accession>A0AAC9N6G3</accession>
<sequence>METLFINIIKSSGLIAMFYIAYYLLLRKETFFTANRWFLLAGLMTSVILPWIVFTTIVWVEPTPTNIDWSKIPMTPVQEESFEINWYYILAIAYTIGSVLLITQFIYDFYNLNRVIKGKSIQHQADYKFIDTTENIAPFSYFNTIVYNSSLYSESEMESILEHEKVHSEQYHTVDVLITRFFCIFFWFNPFIWLYKNAILQNLEFIADSEATKNLSDKKAYQLTLLKITTQENCVVLTNHFYQSLIKKRIVMLNKNQSKKWNLWKYALVLPVLVAFMVLFQIEVIAQEKTKPKQTIEKKLAIIDFIITKNTSNQEIKEQCEKLNKTFNVNLTFFNIKRNSKGEIINIDGKFEDQTGSASCNQSENPIKPFRFYYNPTNKEMGFDMDISNSKNNKGRQSTSNTISSPALPPKVKTIKIAPSVSPAESTATPPALPPTVKSTTPPALPPKVSTIKFTYPTEKNQIIASNSNNKTVSINEPMIIIDGVKADSKTTVNSLNKEENNKTYFQINGPVTLPPVIIMNGVKINSISSVNEINPDAIKSMNILKGKTAEDKYGKDGKNGVIEITTKENAVILKESPKKD</sequence>
<keyword evidence="6" id="KW-1185">Reference proteome</keyword>
<keyword evidence="1 3" id="KW-0472">Membrane</keyword>
<protein>
    <recommendedName>
        <fullName evidence="4">Peptidase M56 domain-containing protein</fullName>
    </recommendedName>
</protein>
<keyword evidence="1" id="KW-1134">Transmembrane beta strand</keyword>
<evidence type="ECO:0000256" key="3">
    <source>
        <dbReference type="SAM" id="Phobius"/>
    </source>
</evidence>
<comment type="similarity">
    <text evidence="1">Belongs to the TonB-dependent receptor family.</text>
</comment>
<comment type="subcellular location">
    <subcellularLocation>
        <location evidence="1">Cell outer membrane</location>
        <topology evidence="1">Multi-pass membrane protein</topology>
    </subcellularLocation>
</comment>
<keyword evidence="1" id="KW-0998">Cell outer membrane</keyword>
<evidence type="ECO:0000259" key="4">
    <source>
        <dbReference type="Pfam" id="PF05569"/>
    </source>
</evidence>
<evidence type="ECO:0000313" key="6">
    <source>
        <dbReference type="Proteomes" id="UP000175968"/>
    </source>
</evidence>
<dbReference type="InterPro" id="IPR008756">
    <property type="entry name" value="Peptidase_M56"/>
</dbReference>
<dbReference type="Pfam" id="PF05569">
    <property type="entry name" value="Peptidase_M56"/>
    <property type="match status" value="1"/>
</dbReference>
<dbReference type="Gene3D" id="2.170.130.10">
    <property type="entry name" value="TonB-dependent receptor, plug domain"/>
    <property type="match status" value="1"/>
</dbReference>
<feature type="transmembrane region" description="Helical" evidence="3">
    <location>
        <begin position="6"/>
        <end position="25"/>
    </location>
</feature>
<evidence type="ECO:0000313" key="5">
    <source>
        <dbReference type="EMBL" id="AOW10347.1"/>
    </source>
</evidence>
<feature type="region of interest" description="Disordered" evidence="2">
    <location>
        <begin position="387"/>
        <end position="408"/>
    </location>
</feature>
<name>A0AAC9N6G3_9FLAO</name>
<reference evidence="5 6" key="1">
    <citation type="submission" date="2016-10" db="EMBL/GenBank/DDBJ databases">
        <title>Flavobacterium gilvum sp. nov., isolated from stream water.</title>
        <authorList>
            <person name="Shin S.-K."/>
            <person name="Cho Y.-J."/>
            <person name="Yi H."/>
        </authorList>
    </citation>
    <scope>NUCLEOTIDE SEQUENCE [LARGE SCALE GENOMIC DNA]</scope>
    <source>
        <strain evidence="5 6">EM1308</strain>
    </source>
</reference>